<reference evidence="2 3" key="2">
    <citation type="submission" date="2024-07" db="EMBL/GenBank/DDBJ databases">
        <authorList>
            <person name="Akdeniz Z."/>
        </authorList>
    </citation>
    <scope>NUCLEOTIDE SEQUENCE [LARGE SCALE GENOMIC DNA]</scope>
</reference>
<evidence type="ECO:0000313" key="2">
    <source>
        <dbReference type="EMBL" id="CAL6081889.1"/>
    </source>
</evidence>
<gene>
    <name evidence="1" type="ORF">HINF_LOCUS5590</name>
    <name evidence="2" type="ORF">HINF_LOCUS60681</name>
</gene>
<accession>A0AA86NEB2</accession>
<dbReference type="EMBL" id="CAXDID020000357">
    <property type="protein sequence ID" value="CAL6081889.1"/>
    <property type="molecule type" value="Genomic_DNA"/>
</dbReference>
<name>A0AA86NEB2_9EUKA</name>
<reference evidence="1" key="1">
    <citation type="submission" date="2023-06" db="EMBL/GenBank/DDBJ databases">
        <authorList>
            <person name="Kurt Z."/>
        </authorList>
    </citation>
    <scope>NUCLEOTIDE SEQUENCE</scope>
</reference>
<protein>
    <submittedName>
        <fullName evidence="2">Hypothetical_protein</fullName>
    </submittedName>
</protein>
<keyword evidence="3" id="KW-1185">Reference proteome</keyword>
<dbReference type="Proteomes" id="UP001642409">
    <property type="component" value="Unassembled WGS sequence"/>
</dbReference>
<evidence type="ECO:0000313" key="1">
    <source>
        <dbReference type="EMBL" id="CAI9917945.1"/>
    </source>
</evidence>
<sequence length="183" mass="21572">MKYFWKTNYNRCHFSAAASQILGLINISKYYYLNVETESSILSWPSSVSVEVNIYRSYFWIVAVCNRIQAFNRGDEIFLEDKLHRCTFLLQLARFWVYQYFKILYLNVETESSIFPGRLLFLLKQIYIEAISGSSLFVTEFNTFKSGGDEIFLEDKLQQMPLFCCSQLDSGFNQYFKILLSQC</sequence>
<proteinExistence type="predicted"/>
<evidence type="ECO:0000313" key="3">
    <source>
        <dbReference type="Proteomes" id="UP001642409"/>
    </source>
</evidence>
<comment type="caution">
    <text evidence="1">The sequence shown here is derived from an EMBL/GenBank/DDBJ whole genome shotgun (WGS) entry which is preliminary data.</text>
</comment>
<dbReference type="EMBL" id="CATOUU010000145">
    <property type="protein sequence ID" value="CAI9917945.1"/>
    <property type="molecule type" value="Genomic_DNA"/>
</dbReference>
<organism evidence="1">
    <name type="scientific">Hexamita inflata</name>
    <dbReference type="NCBI Taxonomy" id="28002"/>
    <lineage>
        <taxon>Eukaryota</taxon>
        <taxon>Metamonada</taxon>
        <taxon>Diplomonadida</taxon>
        <taxon>Hexamitidae</taxon>
        <taxon>Hexamitinae</taxon>
        <taxon>Hexamita</taxon>
    </lineage>
</organism>
<dbReference type="AlphaFoldDB" id="A0AA86NEB2"/>